<sequence>MTKQQNNANYIIFVTRELKVLLRAPPSDAFNIEIWSSSLLAVALPLEKKLMIFHQRKKKTTSPTLLPPPSLQSPGEVSAAPSEGTSKETNSKRAKKDDEKRDTWNSPYDNDEIAVLQGMIDFKKDTGNSPYDDTNAYYHYIKKSISIEDLMGWLLSPTACRKREIRREEEKRACHAIGLIGVTRQCRGLLVEARVVPALVDLFRDGDEKGKILAGNALEIIAAQTEYIRLVTEADSIPLYVELFSGGDSMGKDIAEDVFFVALPLEKKLMIFHQRKKKTTSPTLLPPPSLQSPGKTTSVSNSGEVSTAPSEGTSKETNSKQAKKDDEKRDTWNSPYDNDEIAVLQGMIDFKKDTGNSPYDDTNAYYDYIKKSISIEDLMGWLLSPTACRKRESRREEEKRACHAIGLIGVTRRCRGLLVEARVVPALVDLFRDGDEKGKILAGNALEIIAAQTEYIRLVTEADSIPLYVELFSGGDSMGKDIAEDVFCILECLFCDFCFP</sequence>
<name>A0A8S9SM12_BRACR</name>
<dbReference type="PANTHER" id="PTHR31662:SF33">
    <property type="entry name" value="DNA-BINDING STOREKEEPER PROTEIN TRANSCRIPTIONAL REGULATOR-LIKE PROTEIN"/>
    <property type="match status" value="1"/>
</dbReference>
<evidence type="ECO:0000313" key="6">
    <source>
        <dbReference type="Proteomes" id="UP000712600"/>
    </source>
</evidence>
<organism evidence="5 6">
    <name type="scientific">Brassica cretica</name>
    <name type="common">Mustard</name>
    <dbReference type="NCBI Taxonomy" id="69181"/>
    <lineage>
        <taxon>Eukaryota</taxon>
        <taxon>Viridiplantae</taxon>
        <taxon>Streptophyta</taxon>
        <taxon>Embryophyta</taxon>
        <taxon>Tracheophyta</taxon>
        <taxon>Spermatophyta</taxon>
        <taxon>Magnoliopsida</taxon>
        <taxon>eudicotyledons</taxon>
        <taxon>Gunneridae</taxon>
        <taxon>Pentapetalae</taxon>
        <taxon>rosids</taxon>
        <taxon>malvids</taxon>
        <taxon>Brassicales</taxon>
        <taxon>Brassicaceae</taxon>
        <taxon>Brassiceae</taxon>
        <taxon>Brassica</taxon>
    </lineage>
</organism>
<dbReference type="InterPro" id="IPR007592">
    <property type="entry name" value="GEBP"/>
</dbReference>
<proteinExistence type="inferred from homology"/>
<dbReference type="InterPro" id="IPR000225">
    <property type="entry name" value="Armadillo"/>
</dbReference>
<protein>
    <recommendedName>
        <fullName evidence="4">Glabrous enhancer-binding protein-like DBD domain-containing protein</fullName>
    </recommendedName>
</protein>
<dbReference type="Gene3D" id="1.25.10.10">
    <property type="entry name" value="Leucine-rich Repeat Variant"/>
    <property type="match status" value="2"/>
</dbReference>
<feature type="domain" description="Glabrous enhancer-binding protein-like DBD" evidence="4">
    <location>
        <begin position="337"/>
        <end position="375"/>
    </location>
</feature>
<reference evidence="5" key="1">
    <citation type="submission" date="2019-12" db="EMBL/GenBank/DDBJ databases">
        <title>Genome sequencing and annotation of Brassica cretica.</title>
        <authorList>
            <person name="Studholme D.J."/>
            <person name="Sarris P."/>
        </authorList>
    </citation>
    <scope>NUCLEOTIDE SEQUENCE</scope>
    <source>
        <strain evidence="5">PFS-109/04</strain>
        <tissue evidence="5">Leaf</tissue>
    </source>
</reference>
<dbReference type="InterPro" id="IPR053932">
    <property type="entry name" value="GeBP-like_DBD"/>
</dbReference>
<feature type="region of interest" description="Disordered" evidence="3">
    <location>
        <begin position="58"/>
        <end position="108"/>
    </location>
</feature>
<accession>A0A8S9SM12</accession>
<comment type="similarity">
    <text evidence="1">Belongs to the GeBP family.</text>
</comment>
<dbReference type="InterPro" id="IPR011989">
    <property type="entry name" value="ARM-like"/>
</dbReference>
<comment type="caution">
    <text evidence="5">The sequence shown here is derived from an EMBL/GenBank/DDBJ whole genome shotgun (WGS) entry which is preliminary data.</text>
</comment>
<gene>
    <name evidence="5" type="ORF">F2Q69_00032735</name>
</gene>
<evidence type="ECO:0000256" key="2">
    <source>
        <dbReference type="ARBA" id="ARBA00022737"/>
    </source>
</evidence>
<dbReference type="Pfam" id="PF04504">
    <property type="entry name" value="GeBP-like_DBD"/>
    <property type="match status" value="2"/>
</dbReference>
<dbReference type="PANTHER" id="PTHR31662">
    <property type="entry name" value="BNAANNG10740D PROTEIN-RELATED"/>
    <property type="match status" value="1"/>
</dbReference>
<dbReference type="InterPro" id="IPR016024">
    <property type="entry name" value="ARM-type_fold"/>
</dbReference>
<evidence type="ECO:0000259" key="4">
    <source>
        <dbReference type="Pfam" id="PF04504"/>
    </source>
</evidence>
<keyword evidence="2" id="KW-0677">Repeat</keyword>
<dbReference type="EMBL" id="QGKX02000004">
    <property type="protein sequence ID" value="KAF3601053.1"/>
    <property type="molecule type" value="Genomic_DNA"/>
</dbReference>
<dbReference type="SUPFAM" id="SSF48371">
    <property type="entry name" value="ARM repeat"/>
    <property type="match status" value="1"/>
</dbReference>
<feature type="compositionally biased region" description="Polar residues" evidence="3">
    <location>
        <begin position="294"/>
        <end position="312"/>
    </location>
</feature>
<feature type="compositionally biased region" description="Basic and acidic residues" evidence="3">
    <location>
        <begin position="313"/>
        <end position="331"/>
    </location>
</feature>
<dbReference type="Proteomes" id="UP000712600">
    <property type="component" value="Unassembled WGS sequence"/>
</dbReference>
<evidence type="ECO:0000256" key="1">
    <source>
        <dbReference type="ARBA" id="ARBA00010820"/>
    </source>
</evidence>
<evidence type="ECO:0000313" key="5">
    <source>
        <dbReference type="EMBL" id="KAF3601053.1"/>
    </source>
</evidence>
<dbReference type="GO" id="GO:0005634">
    <property type="term" value="C:nucleus"/>
    <property type="evidence" value="ECO:0007669"/>
    <property type="project" value="TreeGrafter"/>
</dbReference>
<dbReference type="AlphaFoldDB" id="A0A8S9SM12"/>
<feature type="region of interest" description="Disordered" evidence="3">
    <location>
        <begin position="279"/>
        <end position="336"/>
    </location>
</feature>
<feature type="compositionally biased region" description="Basic and acidic residues" evidence="3">
    <location>
        <begin position="85"/>
        <end position="103"/>
    </location>
</feature>
<dbReference type="GO" id="GO:0006355">
    <property type="term" value="P:regulation of DNA-templated transcription"/>
    <property type="evidence" value="ECO:0007669"/>
    <property type="project" value="InterPro"/>
</dbReference>
<evidence type="ECO:0000256" key="3">
    <source>
        <dbReference type="SAM" id="MobiDB-lite"/>
    </source>
</evidence>
<feature type="domain" description="Glabrous enhancer-binding protein-like DBD" evidence="4">
    <location>
        <begin position="109"/>
        <end position="147"/>
    </location>
</feature>
<dbReference type="SMART" id="SM00185">
    <property type="entry name" value="ARM"/>
    <property type="match status" value="2"/>
</dbReference>